<organism evidence="9 10">
    <name type="scientific">Streptomyces iconiensis</name>
    <dbReference type="NCBI Taxonomy" id="1384038"/>
    <lineage>
        <taxon>Bacteria</taxon>
        <taxon>Bacillati</taxon>
        <taxon>Actinomycetota</taxon>
        <taxon>Actinomycetes</taxon>
        <taxon>Kitasatosporales</taxon>
        <taxon>Streptomycetaceae</taxon>
        <taxon>Streptomyces</taxon>
    </lineage>
</organism>
<dbReference type="InterPro" id="IPR000183">
    <property type="entry name" value="Orn/DAP/Arg_de-COase"/>
</dbReference>
<dbReference type="Pfam" id="PF02784">
    <property type="entry name" value="Orn_Arg_deC_N"/>
    <property type="match status" value="1"/>
</dbReference>
<keyword evidence="4" id="KW-0457">Lysine biosynthesis</keyword>
<dbReference type="InterPro" id="IPR002986">
    <property type="entry name" value="DAP_deCOOHase_LysA"/>
</dbReference>
<dbReference type="InterPro" id="IPR022644">
    <property type="entry name" value="De-COase2_N"/>
</dbReference>
<evidence type="ECO:0000256" key="2">
    <source>
        <dbReference type="ARBA" id="ARBA00022793"/>
    </source>
</evidence>
<gene>
    <name evidence="9" type="ORF">NMN56_023020</name>
</gene>
<evidence type="ECO:0000259" key="7">
    <source>
        <dbReference type="Pfam" id="PF00278"/>
    </source>
</evidence>
<keyword evidence="2" id="KW-0210">Decarboxylase</keyword>
<comment type="caution">
    <text evidence="9">The sequence shown here is derived from an EMBL/GenBank/DDBJ whole genome shotgun (WGS) entry which is preliminary data.</text>
</comment>
<dbReference type="Gene3D" id="3.20.20.10">
    <property type="entry name" value="Alanine racemase"/>
    <property type="match status" value="1"/>
</dbReference>
<evidence type="ECO:0000313" key="10">
    <source>
        <dbReference type="Proteomes" id="UP001214441"/>
    </source>
</evidence>
<evidence type="ECO:0000256" key="5">
    <source>
        <dbReference type="ARBA" id="ARBA00023239"/>
    </source>
</evidence>
<dbReference type="GO" id="GO:0008836">
    <property type="term" value="F:diaminopimelate decarboxylase activity"/>
    <property type="evidence" value="ECO:0007669"/>
    <property type="project" value="UniProtKB-EC"/>
</dbReference>
<dbReference type="PROSITE" id="PS00879">
    <property type="entry name" value="ODR_DC_2_2"/>
    <property type="match status" value="1"/>
</dbReference>
<dbReference type="InterPro" id="IPR022657">
    <property type="entry name" value="De-COase2_CS"/>
</dbReference>
<evidence type="ECO:0000256" key="4">
    <source>
        <dbReference type="ARBA" id="ARBA00023154"/>
    </source>
</evidence>
<dbReference type="CDD" id="cd06828">
    <property type="entry name" value="PLPDE_III_DapDC"/>
    <property type="match status" value="1"/>
</dbReference>
<dbReference type="Pfam" id="PF00278">
    <property type="entry name" value="Orn_DAP_Arg_deC"/>
    <property type="match status" value="1"/>
</dbReference>
<evidence type="ECO:0000256" key="6">
    <source>
        <dbReference type="RuleBase" id="RU003737"/>
    </source>
</evidence>
<sequence>MPMSAAFNRRLTDVLPEVVRHFGTPFHLYDEQGLHETAEAFDRAFSALRYREFFAVKALPNPAVLRLLYDHRFGFDCSSPPELSLAARAGAEAGDIMFTSNNTSRAELAAAVELGATVNIDDEAVLDKLADLPRLPDSLCLRVNPGRLASSTTPEGRGHPFLGTPETAKFGIRTDRLPAVCAKARRMGIERFGLHMMLASNSLTAQPLLSTLDLLLEQVLRLRESLGLEVELLNLGGGIGIPYRPQQQTFDIEALGAAIAARLRDWRREHGGDIPLICFESGRYLTGPHGVLATRVVNRMSKWRECAGVDASMSALMRPALYPDAYHHITVPWPRPGPPETVDVTGSLCENNDKFGVDRELPPLAEGDLLLIHDTGAHGHSMGFTYNGRLRPQELLLRTDGGVELIRRAENEQDHFATLRFHPVVLPRPLEPVS</sequence>
<dbReference type="SUPFAM" id="SSF51419">
    <property type="entry name" value="PLP-binding barrel"/>
    <property type="match status" value="1"/>
</dbReference>
<dbReference type="EC" id="4.1.1.20" evidence="9"/>
<dbReference type="PRINTS" id="PR01179">
    <property type="entry name" value="ODADCRBXLASE"/>
</dbReference>
<dbReference type="InterPro" id="IPR009006">
    <property type="entry name" value="Ala_racemase/Decarboxylase_C"/>
</dbReference>
<protein>
    <submittedName>
        <fullName evidence="9">Diaminopimelate decarboxylase</fullName>
        <ecNumber evidence="9">4.1.1.20</ecNumber>
    </submittedName>
</protein>
<dbReference type="PANTHER" id="PTHR43727:SF2">
    <property type="entry name" value="GROUP IV DECARBOXYLASE"/>
    <property type="match status" value="1"/>
</dbReference>
<dbReference type="Gene3D" id="2.40.37.10">
    <property type="entry name" value="Lyase, Ornithine Decarboxylase, Chain A, domain 1"/>
    <property type="match status" value="1"/>
</dbReference>
<dbReference type="Proteomes" id="UP001214441">
    <property type="component" value="Unassembled WGS sequence"/>
</dbReference>
<name>A0ABT7A122_9ACTN</name>
<dbReference type="PANTHER" id="PTHR43727">
    <property type="entry name" value="DIAMINOPIMELATE DECARBOXYLASE"/>
    <property type="match status" value="1"/>
</dbReference>
<keyword evidence="4" id="KW-0028">Amino-acid biosynthesis</keyword>
<dbReference type="RefSeq" id="WP_274045598.1">
    <property type="nucleotide sequence ID" value="NZ_JANCPR020000023.1"/>
</dbReference>
<accession>A0ABT7A122</accession>
<dbReference type="PRINTS" id="PR01181">
    <property type="entry name" value="DAPDCRBXLASE"/>
</dbReference>
<comment type="cofactor">
    <cofactor evidence="1">
        <name>pyridoxal 5'-phosphate</name>
        <dbReference type="ChEBI" id="CHEBI:597326"/>
    </cofactor>
</comment>
<evidence type="ECO:0000313" key="9">
    <source>
        <dbReference type="EMBL" id="MDJ1134772.1"/>
    </source>
</evidence>
<feature type="domain" description="Orn/DAP/Arg decarboxylase 2 N-terminal" evidence="8">
    <location>
        <begin position="35"/>
        <end position="286"/>
    </location>
</feature>
<keyword evidence="10" id="KW-1185">Reference proteome</keyword>
<keyword evidence="5 9" id="KW-0456">Lyase</keyword>
<dbReference type="SUPFAM" id="SSF50621">
    <property type="entry name" value="Alanine racemase C-terminal domain-like"/>
    <property type="match status" value="1"/>
</dbReference>
<dbReference type="InterPro" id="IPR022643">
    <property type="entry name" value="De-COase2_C"/>
</dbReference>
<evidence type="ECO:0000256" key="1">
    <source>
        <dbReference type="ARBA" id="ARBA00001933"/>
    </source>
</evidence>
<comment type="similarity">
    <text evidence="6">Belongs to the Orn/Lys/Arg decarboxylase class-II family.</text>
</comment>
<evidence type="ECO:0000256" key="3">
    <source>
        <dbReference type="ARBA" id="ARBA00022898"/>
    </source>
</evidence>
<feature type="domain" description="Orn/DAP/Arg decarboxylase 2 C-terminal" evidence="7">
    <location>
        <begin position="288"/>
        <end position="376"/>
    </location>
</feature>
<keyword evidence="3" id="KW-0663">Pyridoxal phosphate</keyword>
<proteinExistence type="inferred from homology"/>
<dbReference type="InterPro" id="IPR029066">
    <property type="entry name" value="PLP-binding_barrel"/>
</dbReference>
<reference evidence="9 10" key="1">
    <citation type="submission" date="2023-05" db="EMBL/GenBank/DDBJ databases">
        <title>Streptantibioticus silvisoli sp. nov., acidotolerant actinomycetes 1 from pine litter.</title>
        <authorList>
            <person name="Swiecimska M."/>
            <person name="Golinska P."/>
            <person name="Sangal V."/>
            <person name="Wachnowicz B."/>
            <person name="Goodfellow M."/>
        </authorList>
    </citation>
    <scope>NUCLEOTIDE SEQUENCE [LARGE SCALE GENOMIC DNA]</scope>
    <source>
        <strain evidence="9 10">DSM 42109</strain>
    </source>
</reference>
<dbReference type="EMBL" id="JANCPR020000023">
    <property type="protein sequence ID" value="MDJ1134772.1"/>
    <property type="molecule type" value="Genomic_DNA"/>
</dbReference>
<evidence type="ECO:0000259" key="8">
    <source>
        <dbReference type="Pfam" id="PF02784"/>
    </source>
</evidence>